<feature type="compositionally biased region" description="Low complexity" evidence="1">
    <location>
        <begin position="400"/>
        <end position="423"/>
    </location>
</feature>
<feature type="region of interest" description="Disordered" evidence="1">
    <location>
        <begin position="1"/>
        <end position="33"/>
    </location>
</feature>
<dbReference type="OrthoDB" id="413373at2759"/>
<evidence type="ECO:0000256" key="1">
    <source>
        <dbReference type="SAM" id="MobiDB-lite"/>
    </source>
</evidence>
<evidence type="ECO:0000313" key="3">
    <source>
        <dbReference type="EMBL" id="OLQ01254.1"/>
    </source>
</evidence>
<feature type="region of interest" description="Disordered" evidence="1">
    <location>
        <begin position="884"/>
        <end position="930"/>
    </location>
</feature>
<dbReference type="SUPFAM" id="SSF56219">
    <property type="entry name" value="DNase I-like"/>
    <property type="match status" value="1"/>
</dbReference>
<dbReference type="GO" id="GO:0003676">
    <property type="term" value="F:nucleic acid binding"/>
    <property type="evidence" value="ECO:0007669"/>
    <property type="project" value="InterPro"/>
</dbReference>
<keyword evidence="4" id="KW-1185">Reference proteome</keyword>
<dbReference type="PANTHER" id="PTHR47027">
    <property type="entry name" value="REVERSE TRANSCRIPTASE DOMAIN-CONTAINING PROTEIN"/>
    <property type="match status" value="1"/>
</dbReference>
<dbReference type="SUPFAM" id="SSF53098">
    <property type="entry name" value="Ribonuclease H-like"/>
    <property type="match status" value="1"/>
</dbReference>
<feature type="domain" description="RNase H type-1" evidence="2">
    <location>
        <begin position="1235"/>
        <end position="1390"/>
    </location>
</feature>
<reference evidence="3 4" key="1">
    <citation type="submission" date="2016-02" db="EMBL/GenBank/DDBJ databases">
        <title>Genome analysis of coral dinoflagellate symbionts highlights evolutionary adaptations to a symbiotic lifestyle.</title>
        <authorList>
            <person name="Aranda M."/>
            <person name="Li Y."/>
            <person name="Liew Y.J."/>
            <person name="Baumgarten S."/>
            <person name="Simakov O."/>
            <person name="Wilson M."/>
            <person name="Piel J."/>
            <person name="Ashoor H."/>
            <person name="Bougouffa S."/>
            <person name="Bajic V.B."/>
            <person name="Ryu T."/>
            <person name="Ravasi T."/>
            <person name="Bayer T."/>
            <person name="Micklem G."/>
            <person name="Kim H."/>
            <person name="Bhak J."/>
            <person name="Lajeunesse T.C."/>
            <person name="Voolstra C.R."/>
        </authorList>
    </citation>
    <scope>NUCLEOTIDE SEQUENCE [LARGE SCALE GENOMIC DNA]</scope>
    <source>
        <strain evidence="3 4">CCMP2467</strain>
    </source>
</reference>
<accession>A0A1Q9E1D7</accession>
<dbReference type="Gene3D" id="3.30.420.10">
    <property type="entry name" value="Ribonuclease H-like superfamily/Ribonuclease H"/>
    <property type="match status" value="1"/>
</dbReference>
<feature type="region of interest" description="Disordered" evidence="1">
    <location>
        <begin position="495"/>
        <end position="544"/>
    </location>
</feature>
<dbReference type="PROSITE" id="PS00028">
    <property type="entry name" value="ZINC_FINGER_C2H2_1"/>
    <property type="match status" value="1"/>
</dbReference>
<protein>
    <recommendedName>
        <fullName evidence="2">RNase H type-1 domain-containing protein</fullName>
    </recommendedName>
</protein>
<feature type="region of interest" description="Disordered" evidence="1">
    <location>
        <begin position="456"/>
        <end position="481"/>
    </location>
</feature>
<proteinExistence type="predicted"/>
<dbReference type="EMBL" id="LSRX01000299">
    <property type="protein sequence ID" value="OLQ01254.1"/>
    <property type="molecule type" value="Genomic_DNA"/>
</dbReference>
<evidence type="ECO:0000313" key="4">
    <source>
        <dbReference type="Proteomes" id="UP000186817"/>
    </source>
</evidence>
<organism evidence="3 4">
    <name type="scientific">Symbiodinium microadriaticum</name>
    <name type="common">Dinoflagellate</name>
    <name type="synonym">Zooxanthella microadriatica</name>
    <dbReference type="NCBI Taxonomy" id="2951"/>
    <lineage>
        <taxon>Eukaryota</taxon>
        <taxon>Sar</taxon>
        <taxon>Alveolata</taxon>
        <taxon>Dinophyceae</taxon>
        <taxon>Suessiales</taxon>
        <taxon>Symbiodiniaceae</taxon>
        <taxon>Symbiodinium</taxon>
    </lineage>
</organism>
<dbReference type="PROSITE" id="PS50879">
    <property type="entry name" value="RNASE_H_1"/>
    <property type="match status" value="1"/>
</dbReference>
<dbReference type="InterPro" id="IPR036691">
    <property type="entry name" value="Endo/exonu/phosph_ase_sf"/>
</dbReference>
<dbReference type="InterPro" id="IPR012337">
    <property type="entry name" value="RNaseH-like_sf"/>
</dbReference>
<feature type="compositionally biased region" description="Pro residues" evidence="1">
    <location>
        <begin position="10"/>
        <end position="20"/>
    </location>
</feature>
<dbReference type="InterPro" id="IPR036397">
    <property type="entry name" value="RNaseH_sf"/>
</dbReference>
<dbReference type="InterPro" id="IPR013087">
    <property type="entry name" value="Znf_C2H2_type"/>
</dbReference>
<sequence>MTRAEMPEDLSPPPPPPPPATTALEPAVGTCDVDSDWEESRRGRSIRANVVSRDLPWPVAEADAADKRWLGCYVYTPHYSPVTVAVQMPEPTDLQHALDGIHDCALGVPADLFPGVVPLRPQRFPGFLQVIRFPSILKQVHDGYVAVICDLTHVGGPYFPTVLPKGISHADLTAFLLPLTSHSEDTLRFFVGCRLKVWPTEALVLLRDGDVIMGTFDPSPRPQPCRYEDLNDRATWGSLRHFFAPERHSRTCVMYRDKRYCVGESQWHGSTRNEFIVSFLGIETSRVASCQYDIRDLDVQGDHCATIIAISDVAPPTGGHQEPERRDLFVLCDLRPLGLKPKHLYTHVPRLHLRSVAADLGIALPAGYQVGVLGARLSGETVKLDGNCTPVFCAEEIESADSSSSDAVPTPQAAAVDPAAPATGSEMHVDSTIPEGHSWNSGRSADWVAATVGSHSVWDDNQEGSARVRSPRGIAQSMPDNASVTRPLEAAPAANLHPSAAGGSGADSSGYSAVPETSVTPLHDTAAPGLRATSDRARSAQVSSLREDAEPLDVVAVVYIPDVSPEMVPVRLHLPCSVDQAVAQVTAARLSCASCGFSIVTPVSPQPCLEFLVTVASPAWLVDRPIVLFDCSRINGSLFAKVLFPSATRETLLLAAGFRHDSPEEVFVHGLVQPLQVGQRIQLLMGMSISLAPPACGAPATSDLASRLQSTEGWDADAFLPGPDYAPGMHFWVLTDGWPTLFTVGAWRRQHSREDLAHQLDAREPFLVIRATQPVVHDAFFNGYLATGVWVATEKLSRVPFPPARRREDRIILVLDCRPILLGFRWLLLDSPIASVNLITGPFQDLCPDEHVVSVEGATAITWGDECVFQLECGQVLKVSFESDLSSGNSSSPGPPPDDSVGPLDHPNHDVEGGSGAQKQRHSQSPTQSLSQAETIILSPLMRSGVSGSGKSSTRQAGHVQQCEAVNVRGRCSCEKFAAILGQIQANHDAFIDPLGRHENMNSAVAWLRVYRVQPGIHLPVSPSTTSVKHVQDIAGRLRGYNLHGHNLGGKFWCQKDECHLHKLGFIFQRTISDSIGRDGVVGTKFVQHRNKLACKMRSKRLIRKKVSRKAAQPKRTGSNSAISRESRGGRRHVVMYDILRCAYGLSGLLRCFALAFGIGLGFMMVKSSGSLIGPDLTLVQALRMQRLRKGDWFTRPSHWSVRLLMLNGPPGLLPEPERFVEWVAAGQVGRAPAPGELVVLTADGSFDPDTGKAGWGMVVSLVSANDLLLPGQFAGCISGSTRELQQVLGDAFPCNNAYLAEVSGLFWAGELAFRLPHDGSWVFRADKIGALQGVAGTVQMQDHALCRAAAAVHTAFGLLHHSATYQHVPGHSDDPANELADALAKSASRRHTTFSLPGFTLETWFAKGGIAFEWLPHMCLSDVFPDTLPKLHNDVLEWSRGAAPFSVHAADTMRPFLRAVSGVEVKRQGARQETSLVCASFNALSLLDTQPDSHAAGLHGATGRVKLLCESLESFGVHLEGIQECRTLPGTMLCRGLHRFASGRDENACYGVELWVAANGPFDPRAVTVLHKEPTFLLAGLPFLGGTLRVLVAHGPHRVHSESFRAQWWQHVTQVCAAHCRDASWIVLADANCRVGEHVSSSIGPHQADPEDFSGSFFRAFLDRFECWLPSTFANTAYGLGGTLYQRRNGEWDRSDFVAVPSTWLFSSCLAWVECSISAGHQCLDHLAVLVQCSVVDRPPARCSTRARRIDPGALADPANRMAVEGVISSAPRFPWDADASVQAAAVVDHVYRGLAALFPQQRRPMRGDYFSEETHRLHRLVASLRHSIRAKGHAFRCALLRCVLVAWRPAGPSFPDIFRGAWLWQLRIHHGLDCMLLRRFGRALRRSCRSDRRDHLAYLSAQVADSPCAELHTAVRRIMRPKKYRKPGASPLPLLHKPTGGVCVSQEEITQVWRNHFRTLEAGREVSAASLAETCRSRQQCFEGTDQVDSALVPTWAQLHAAFKATAPHKACGPDLLPPILCKLFSQRLTEALWPIMLKAVFRSNEAVGLKGGLLHRIAKPNAVANTTAGYRGILVQSCLSKVLHRAARHMAVSHWDKHVLPLQIGGRKGCPASLGHFCSRAFLAMTRAKGQSAAVLFVDIAAAYYGVIREAVLGTCAEGRPLCELVDKLGLATEDMQYLQNVVDQEPALRQQNAEELFVEVANELHRSTWFVLAGDSCVIETHRGTRPGGSLADVVFSILFSKVLQRRPLTACHPFVPQVAWDGLRSPWPSANGRASAEVEASDVVYADDLASFVVCDSPQALPGAISGIVADTIDTLLPHGLNANVGPTKTAAIAVPAGRGSRAVRRRLFSEGKGRLVVLPETRGGLRLDLVTVYKHLGSLVTHDGCLLQEIKYRISAGRSAMQEGKQRLFACKAIPLERRVAIFRSHVLSAVTPGVGTWRFLNGREWQAFSGGVLNLYRQILCLRTEGGFRCTATQIFSRTGLPSPTSLLQVERLRFLGQLVRHGPDAAWALLGHYADYQEALREASRWLLDAVGTTCQLRDIESDWASWEAYMRDSPGKWKSLLKRADCWYAAKDNVLASLDGFARGAWEVDETNHSFPVADCVHACLHCRIAFRTRQQWGAHAHRVHGYHSRAHMVAQGRSCRACGLQLATEAKLRTHLRLSLPCVQKLERIVAAGPCEPDLTPAHILAPAVPGVGKAALGPAAPETLSSLALALAAFSPPASDVDEAILSLVMQFTAPLPVLRCTLEAWMDSLPVGFVRQACEDVLLILHPEHLCDRVAGLANPAAGQVMSFIPRISPPASAGIRADLPVWVTGGSPPAWFLAWFGDQACPVAVEKQTILRWTSTPIAGACVTFSSPPREALPAFAPPPCPLRTLQALRAWVAELLDTLLVLFAIARAGRHVLVRLPADSSSLHPLTAWLTAMSGEAGAVSTAHPCFTFEFISV</sequence>
<feature type="region of interest" description="Disordered" evidence="1">
    <location>
        <begin position="400"/>
        <end position="442"/>
    </location>
</feature>
<gene>
    <name evidence="3" type="ORF">AK812_SmicGene16002</name>
</gene>
<evidence type="ECO:0000259" key="2">
    <source>
        <dbReference type="PROSITE" id="PS50879"/>
    </source>
</evidence>
<name>A0A1Q9E1D7_SYMMI</name>
<feature type="compositionally biased region" description="Low complexity" evidence="1">
    <location>
        <begin position="495"/>
        <end position="513"/>
    </location>
</feature>
<dbReference type="PANTHER" id="PTHR47027:SF20">
    <property type="entry name" value="REVERSE TRANSCRIPTASE-LIKE PROTEIN WITH RNA-DIRECTED DNA POLYMERASE DOMAIN"/>
    <property type="match status" value="1"/>
</dbReference>
<dbReference type="InterPro" id="IPR002156">
    <property type="entry name" value="RNaseH_domain"/>
</dbReference>
<dbReference type="GO" id="GO:0004523">
    <property type="term" value="F:RNA-DNA hybrid ribonuclease activity"/>
    <property type="evidence" value="ECO:0007669"/>
    <property type="project" value="InterPro"/>
</dbReference>
<feature type="region of interest" description="Disordered" evidence="1">
    <location>
        <begin position="1106"/>
        <end position="1126"/>
    </location>
</feature>
<dbReference type="Proteomes" id="UP000186817">
    <property type="component" value="Unassembled WGS sequence"/>
</dbReference>
<comment type="caution">
    <text evidence="3">The sequence shown here is derived from an EMBL/GenBank/DDBJ whole genome shotgun (WGS) entry which is preliminary data.</text>
</comment>